<comment type="caution">
    <text evidence="1">The sequence shown here is derived from an EMBL/GenBank/DDBJ whole genome shotgun (WGS) entry which is preliminary data.</text>
</comment>
<keyword evidence="2" id="KW-1185">Reference proteome</keyword>
<name>A0AAD7ZRB5_DIPPU</name>
<protein>
    <submittedName>
        <fullName evidence="1">Uncharacterized protein</fullName>
    </submittedName>
</protein>
<evidence type="ECO:0000313" key="2">
    <source>
        <dbReference type="Proteomes" id="UP001233999"/>
    </source>
</evidence>
<sequence>KKKKSISRREKIRNPVIREKMKIEDTILELQLKKPFLMLVSSRSEDRRSRTYNMFCIMTITVYLLYNTNSNTLRQVQVRCCISKCYISKIRAYLAKSLKFNKNHITITDTSSLRFLTRG</sequence>
<organism evidence="1 2">
    <name type="scientific">Diploptera punctata</name>
    <name type="common">Pacific beetle cockroach</name>
    <dbReference type="NCBI Taxonomy" id="6984"/>
    <lineage>
        <taxon>Eukaryota</taxon>
        <taxon>Metazoa</taxon>
        <taxon>Ecdysozoa</taxon>
        <taxon>Arthropoda</taxon>
        <taxon>Hexapoda</taxon>
        <taxon>Insecta</taxon>
        <taxon>Pterygota</taxon>
        <taxon>Neoptera</taxon>
        <taxon>Polyneoptera</taxon>
        <taxon>Dictyoptera</taxon>
        <taxon>Blattodea</taxon>
        <taxon>Blaberoidea</taxon>
        <taxon>Blaberidae</taxon>
        <taxon>Diplopterinae</taxon>
        <taxon>Diploptera</taxon>
    </lineage>
</organism>
<feature type="non-terminal residue" evidence="1">
    <location>
        <position position="119"/>
    </location>
</feature>
<dbReference type="AlphaFoldDB" id="A0AAD7ZRB5"/>
<feature type="non-terminal residue" evidence="1">
    <location>
        <position position="1"/>
    </location>
</feature>
<accession>A0AAD7ZRB5</accession>
<dbReference type="Proteomes" id="UP001233999">
    <property type="component" value="Unassembled WGS sequence"/>
</dbReference>
<dbReference type="EMBL" id="JASPKZ010007295">
    <property type="protein sequence ID" value="KAJ9585165.1"/>
    <property type="molecule type" value="Genomic_DNA"/>
</dbReference>
<proteinExistence type="predicted"/>
<evidence type="ECO:0000313" key="1">
    <source>
        <dbReference type="EMBL" id="KAJ9585165.1"/>
    </source>
</evidence>
<reference evidence="1" key="1">
    <citation type="journal article" date="2023" name="IScience">
        <title>Live-bearing cockroach genome reveals convergent evolutionary mechanisms linked to viviparity in insects and beyond.</title>
        <authorList>
            <person name="Fouks B."/>
            <person name="Harrison M.C."/>
            <person name="Mikhailova A.A."/>
            <person name="Marchal E."/>
            <person name="English S."/>
            <person name="Carruthers M."/>
            <person name="Jennings E.C."/>
            <person name="Chiamaka E.L."/>
            <person name="Frigard R.A."/>
            <person name="Pippel M."/>
            <person name="Attardo G.M."/>
            <person name="Benoit J.B."/>
            <person name="Bornberg-Bauer E."/>
            <person name="Tobe S.S."/>
        </authorList>
    </citation>
    <scope>NUCLEOTIDE SEQUENCE</scope>
    <source>
        <strain evidence="1">Stay&amp;Tobe</strain>
    </source>
</reference>
<reference evidence="1" key="2">
    <citation type="submission" date="2023-05" db="EMBL/GenBank/DDBJ databases">
        <authorList>
            <person name="Fouks B."/>
        </authorList>
    </citation>
    <scope>NUCLEOTIDE SEQUENCE</scope>
    <source>
        <strain evidence="1">Stay&amp;Tobe</strain>
        <tissue evidence="1">Testes</tissue>
    </source>
</reference>
<gene>
    <name evidence="1" type="ORF">L9F63_003056</name>
</gene>